<dbReference type="PROSITE" id="PS50994">
    <property type="entry name" value="INTEGRASE"/>
    <property type="match status" value="1"/>
</dbReference>
<name>A0A1I4HKH3_9RHOB</name>
<evidence type="ECO:0000313" key="2">
    <source>
        <dbReference type="EMBL" id="SFL41896.1"/>
    </source>
</evidence>
<sequence>MPLDFKTTTRPTFFFDTVDRVTIDGIAYIPDYRNSEGYLFRREDSTGVSESFSFERLSNLHQAKRLSVEASYYDPQKAVRRMSVAANSVGLLSGPHEERVRMRNALVASFLEMEKAKEVIRTDASIEANRSQICARAASYFSAHAVLPNDKVVVQPRKFSARSLRRWLKQFEAFGMSGNVDKYADCGNRNGIVDHEARALLAKGVRGFLSLDRPTIQTIANRTRASFSVTNEARVSDGLLPLPVPSRGAVSAAIKRLDPFSVAVGRYGREAAVRQMRQTGQGICHLDRPMQRVEMDENRIDLMSIFREEGLVDFLSEDERQRLGLNGKKGRWWWTVAICATTRCIVGMRLSRTPTRHSALETLQMMMVDKGEWSDAVQARSPWNMCGLPELLVTDCGSAFKSTEFRTACEDLGIRTERAIAGFPQLRGRIERFFRTMSANLLPLLSGRTFSTIIQRGEYDSEARAALTADELTFALIRWVVDIYHNTPHEGLDGATPFETWQKASDTYGVRPPPSIDQMGPVFAKPMKRVLSGEGITVMGVRYHSDDLARYGVHNDEKLLDVRWYPGDIGAIWVKLETWVKVAAVFDGFDGVVAGDWITAARRLRMTLRGGQAVSQDIAYRAIREIDALNNAAKTRANILAEDLSEETLAHLEDSLFLGFVVGREPVQPARDRAADGIGDIVMPAVEDAEPPAAEAVIPRRRGTGTMKIEE</sequence>
<keyword evidence="3" id="KW-1185">Reference proteome</keyword>
<feature type="domain" description="Integrase catalytic" evidence="1">
    <location>
        <begin position="285"/>
        <end position="505"/>
    </location>
</feature>
<dbReference type="Gene3D" id="3.30.420.10">
    <property type="entry name" value="Ribonuclease H-like superfamily/Ribonuclease H"/>
    <property type="match status" value="1"/>
</dbReference>
<gene>
    <name evidence="2" type="ORF">SAMN04488004_1183</name>
</gene>
<protein>
    <submittedName>
        <fullName evidence="2">Putative transposase</fullName>
    </submittedName>
</protein>
<dbReference type="STRING" id="195913.SAMN04488004_1183"/>
<dbReference type="Proteomes" id="UP000199550">
    <property type="component" value="Unassembled WGS sequence"/>
</dbReference>
<dbReference type="EMBL" id="FOTF01000018">
    <property type="protein sequence ID" value="SFL41896.1"/>
    <property type="molecule type" value="Genomic_DNA"/>
</dbReference>
<dbReference type="AlphaFoldDB" id="A0A1I4HKH3"/>
<accession>A0A1I4HKH3</accession>
<organism evidence="2 3">
    <name type="scientific">Loktanella salsilacus</name>
    <dbReference type="NCBI Taxonomy" id="195913"/>
    <lineage>
        <taxon>Bacteria</taxon>
        <taxon>Pseudomonadati</taxon>
        <taxon>Pseudomonadota</taxon>
        <taxon>Alphaproteobacteria</taxon>
        <taxon>Rhodobacterales</taxon>
        <taxon>Roseobacteraceae</taxon>
        <taxon>Loktanella</taxon>
    </lineage>
</organism>
<dbReference type="OrthoDB" id="9814072at2"/>
<dbReference type="InterPro" id="IPR001584">
    <property type="entry name" value="Integrase_cat-core"/>
</dbReference>
<evidence type="ECO:0000313" key="3">
    <source>
        <dbReference type="Proteomes" id="UP000199550"/>
    </source>
</evidence>
<dbReference type="SUPFAM" id="SSF53098">
    <property type="entry name" value="Ribonuclease H-like"/>
    <property type="match status" value="1"/>
</dbReference>
<dbReference type="GO" id="GO:0015074">
    <property type="term" value="P:DNA integration"/>
    <property type="evidence" value="ECO:0007669"/>
    <property type="project" value="InterPro"/>
</dbReference>
<reference evidence="2 3" key="1">
    <citation type="submission" date="2016-10" db="EMBL/GenBank/DDBJ databases">
        <authorList>
            <person name="de Groot N.N."/>
        </authorList>
    </citation>
    <scope>NUCLEOTIDE SEQUENCE [LARGE SCALE GENOMIC DNA]</scope>
    <source>
        <strain evidence="2 3">DSM 16199</strain>
    </source>
</reference>
<dbReference type="GO" id="GO:0003676">
    <property type="term" value="F:nucleic acid binding"/>
    <property type="evidence" value="ECO:0007669"/>
    <property type="project" value="InterPro"/>
</dbReference>
<evidence type="ECO:0000259" key="1">
    <source>
        <dbReference type="PROSITE" id="PS50994"/>
    </source>
</evidence>
<dbReference type="RefSeq" id="WP_090190690.1">
    <property type="nucleotide sequence ID" value="NZ_FOTF01000018.1"/>
</dbReference>
<dbReference type="InterPro" id="IPR012337">
    <property type="entry name" value="RNaseH-like_sf"/>
</dbReference>
<dbReference type="InterPro" id="IPR036397">
    <property type="entry name" value="RNaseH_sf"/>
</dbReference>
<proteinExistence type="predicted"/>